<proteinExistence type="predicted"/>
<dbReference type="PANTHER" id="PTHR43791">
    <property type="entry name" value="PERMEASE-RELATED"/>
    <property type="match status" value="1"/>
</dbReference>
<keyword evidence="3" id="KW-0812">Transmembrane</keyword>
<dbReference type="RefSeq" id="XP_065963376.1">
    <property type="nucleotide sequence ID" value="XM_066106438.1"/>
</dbReference>
<evidence type="ECO:0000256" key="3">
    <source>
        <dbReference type="ARBA" id="ARBA00022692"/>
    </source>
</evidence>
<dbReference type="GO" id="GO:0022857">
    <property type="term" value="F:transmembrane transporter activity"/>
    <property type="evidence" value="ECO:0007669"/>
    <property type="project" value="TreeGrafter"/>
</dbReference>
<keyword evidence="5" id="KW-0472">Membrane</keyword>
<dbReference type="Proteomes" id="UP000245464">
    <property type="component" value="Chromosome 3"/>
</dbReference>
<dbReference type="KEGG" id="ptrr:90955965"/>
<keyword evidence="2" id="KW-0813">Transport</keyword>
<comment type="caution">
    <text evidence="6">The sequence shown here is derived from an EMBL/GenBank/DDBJ whole genome shotgun (WGS) entry which is preliminary data.</text>
</comment>
<evidence type="ECO:0000256" key="2">
    <source>
        <dbReference type="ARBA" id="ARBA00022448"/>
    </source>
</evidence>
<reference evidence="6" key="1">
    <citation type="journal article" date="2018" name="BMC Genomics">
        <title>Comparative genomics of the wheat fungal pathogen Pyrenophora tritici-repentis reveals chromosomal variations and genome plasticity.</title>
        <authorList>
            <person name="Moolhuijzen P."/>
            <person name="See P.T."/>
            <person name="Hane J.K."/>
            <person name="Shi G."/>
            <person name="Liu Z."/>
            <person name="Oliver R.P."/>
            <person name="Moffat C.S."/>
        </authorList>
    </citation>
    <scope>NUCLEOTIDE SEQUENCE [LARGE SCALE GENOMIC DNA]</scope>
    <source>
        <strain evidence="6">M4</strain>
    </source>
</reference>
<dbReference type="PANTHER" id="PTHR43791:SF21">
    <property type="entry name" value="MAJOR FACILITATOR SUPERFAMILY (MFS) PROFILE DOMAIN-CONTAINING PROTEIN"/>
    <property type="match status" value="1"/>
</dbReference>
<dbReference type="GeneID" id="90955965"/>
<protein>
    <submittedName>
        <fullName evidence="6">Major facilitator superfamily transporter</fullName>
    </submittedName>
</protein>
<evidence type="ECO:0000256" key="1">
    <source>
        <dbReference type="ARBA" id="ARBA00004141"/>
    </source>
</evidence>
<dbReference type="SUPFAM" id="SSF103473">
    <property type="entry name" value="MFS general substrate transporter"/>
    <property type="match status" value="1"/>
</dbReference>
<evidence type="ECO:0000256" key="5">
    <source>
        <dbReference type="ARBA" id="ARBA00023136"/>
    </source>
</evidence>
<sequence>MSEENAVPTHVRSPSCGDKVMTKRVNRKMDIALLPFLSLLYLFNGLDRSNVGNAETQGFTTDIGATSDDLNFAVSVFFITFVLLQPPSAAIGRWLGAKHWITIIMASLTLLLQHLALTGF</sequence>
<dbReference type="InterPro" id="IPR036259">
    <property type="entry name" value="MFS_trans_sf"/>
</dbReference>
<dbReference type="AlphaFoldDB" id="A0A2W1HFE7"/>
<organism evidence="6 7">
    <name type="scientific">Pyrenophora tritici-repentis</name>
    <dbReference type="NCBI Taxonomy" id="45151"/>
    <lineage>
        <taxon>Eukaryota</taxon>
        <taxon>Fungi</taxon>
        <taxon>Dikarya</taxon>
        <taxon>Ascomycota</taxon>
        <taxon>Pezizomycotina</taxon>
        <taxon>Dothideomycetes</taxon>
        <taxon>Pleosporomycetidae</taxon>
        <taxon>Pleosporales</taxon>
        <taxon>Pleosporineae</taxon>
        <taxon>Pleosporaceae</taxon>
        <taxon>Pyrenophora</taxon>
    </lineage>
</organism>
<name>A0A2W1HFE7_9PLEO</name>
<comment type="subcellular location">
    <subcellularLocation>
        <location evidence="1">Membrane</location>
        <topology evidence="1">Multi-pass membrane protein</topology>
    </subcellularLocation>
</comment>
<evidence type="ECO:0000313" key="6">
    <source>
        <dbReference type="EMBL" id="KAF7573154.1"/>
    </source>
</evidence>
<dbReference type="EMBL" id="NQIK02000003">
    <property type="protein sequence ID" value="KAF7573154.1"/>
    <property type="molecule type" value="Genomic_DNA"/>
</dbReference>
<dbReference type="GO" id="GO:0016020">
    <property type="term" value="C:membrane"/>
    <property type="evidence" value="ECO:0007669"/>
    <property type="project" value="UniProtKB-SubCell"/>
</dbReference>
<keyword evidence="4" id="KW-1133">Transmembrane helix</keyword>
<evidence type="ECO:0000313" key="7">
    <source>
        <dbReference type="Proteomes" id="UP000245464"/>
    </source>
</evidence>
<gene>
    <name evidence="6" type="ORF">PtrM4_080590</name>
</gene>
<accession>A0A2W1HFE7</accession>
<evidence type="ECO:0000256" key="4">
    <source>
        <dbReference type="ARBA" id="ARBA00022989"/>
    </source>
</evidence>
<dbReference type="Gene3D" id="1.20.1250.20">
    <property type="entry name" value="MFS general substrate transporter like domains"/>
    <property type="match status" value="1"/>
</dbReference>